<comment type="caution">
    <text evidence="2">The sequence shown here is derived from an EMBL/GenBank/DDBJ whole genome shotgun (WGS) entry which is preliminary data.</text>
</comment>
<evidence type="ECO:0000313" key="3">
    <source>
        <dbReference type="Proteomes" id="UP001220456"/>
    </source>
</evidence>
<protein>
    <submittedName>
        <fullName evidence="2">Uncharacterized protein</fullName>
    </submittedName>
</protein>
<feature type="compositionally biased region" description="Polar residues" evidence="1">
    <location>
        <begin position="47"/>
        <end position="59"/>
    </location>
</feature>
<reference evidence="2 3" key="1">
    <citation type="journal article" date="2023" name="Int. J. Syst. Evol. Microbiol.">
        <title>Arthrobacter vasquezii sp. nov., isolated from a soil sample from Union Glacier, Antarctica.</title>
        <authorList>
            <person name="Valenzuela-Ibaceta F."/>
            <person name="Carrasco V."/>
            <person name="Lagos-Moraga S."/>
            <person name="Dietz-Vargas C."/>
            <person name="Navarro C.A."/>
            <person name="Perez-Donoso J.M."/>
        </authorList>
    </citation>
    <scope>NUCLEOTIDE SEQUENCE [LARGE SCALE GENOMIC DNA]</scope>
    <source>
        <strain evidence="2 3">EH-1B-1</strain>
    </source>
</reference>
<feature type="compositionally biased region" description="Basic residues" evidence="1">
    <location>
        <begin position="15"/>
        <end position="25"/>
    </location>
</feature>
<sequence>STPPAFILSQDQTLRKKLRTQHKPPGKREAHAAQNSKPAKKPATPQGEMTSKSTNQKTIGINKHGTLLSSQTTETPGTKHNPQGRIIAPEQLFKLTRQTPPRQILPSFTVRCDQKRI</sequence>
<name>A0ABT6CV65_9MICC</name>
<feature type="non-terminal residue" evidence="2">
    <location>
        <position position="1"/>
    </location>
</feature>
<proteinExistence type="predicted"/>
<dbReference type="Proteomes" id="UP001220456">
    <property type="component" value="Unassembled WGS sequence"/>
</dbReference>
<dbReference type="EMBL" id="JAROKN010000011">
    <property type="protein sequence ID" value="MDF9277455.1"/>
    <property type="molecule type" value="Genomic_DNA"/>
</dbReference>
<feature type="region of interest" description="Disordered" evidence="1">
    <location>
        <begin position="1"/>
        <end position="86"/>
    </location>
</feature>
<keyword evidence="3" id="KW-1185">Reference proteome</keyword>
<accession>A0ABT6CV65</accession>
<gene>
    <name evidence="2" type="ORF">P4U43_06565</name>
</gene>
<dbReference type="RefSeq" id="WP_277358009.1">
    <property type="nucleotide sequence ID" value="NZ_JAROKN010000011.1"/>
</dbReference>
<evidence type="ECO:0000256" key="1">
    <source>
        <dbReference type="SAM" id="MobiDB-lite"/>
    </source>
</evidence>
<evidence type="ECO:0000313" key="2">
    <source>
        <dbReference type="EMBL" id="MDF9277455.1"/>
    </source>
</evidence>
<feature type="compositionally biased region" description="Polar residues" evidence="1">
    <location>
        <begin position="67"/>
        <end position="81"/>
    </location>
</feature>
<organism evidence="2 3">
    <name type="scientific">Arthrobacter vasquezii</name>
    <dbReference type="NCBI Taxonomy" id="2977629"/>
    <lineage>
        <taxon>Bacteria</taxon>
        <taxon>Bacillati</taxon>
        <taxon>Actinomycetota</taxon>
        <taxon>Actinomycetes</taxon>
        <taxon>Micrococcales</taxon>
        <taxon>Micrococcaceae</taxon>
        <taxon>Arthrobacter</taxon>
    </lineage>
</organism>